<sequence>MLDQGVREEDEKNGEVPDEDEGDDDDDGWDDFCAGDEDFLYSEVELDVARAAVGLAKCSRGAMNVALASIDAAGMKAVTCDDVTIKENLLAWASAVFSAAEKIGTNVTDFGSLLYPPLEIISEGEEGECALVLALQSQHDALISFFSVVICDENDDDKEWIGFHEDLFFKIKDRRNLEFELPDATSELAKKLSLATKTRLKEALEGILKIR</sequence>
<reference evidence="2" key="1">
    <citation type="submission" date="2021-01" db="EMBL/GenBank/DDBJ databases">
        <authorList>
            <person name="Corre E."/>
            <person name="Pelletier E."/>
            <person name="Niang G."/>
            <person name="Scheremetjew M."/>
            <person name="Finn R."/>
            <person name="Kale V."/>
            <person name="Holt S."/>
            <person name="Cochrane G."/>
            <person name="Meng A."/>
            <person name="Brown T."/>
            <person name="Cohen L."/>
        </authorList>
    </citation>
    <scope>NUCLEOTIDE SEQUENCE</scope>
    <source>
        <strain evidence="2">308</strain>
    </source>
</reference>
<gene>
    <name evidence="2" type="ORF">CHYS00102_LOCUS26558</name>
</gene>
<organism evidence="2">
    <name type="scientific">Corethron hystrix</name>
    <dbReference type="NCBI Taxonomy" id="216773"/>
    <lineage>
        <taxon>Eukaryota</taxon>
        <taxon>Sar</taxon>
        <taxon>Stramenopiles</taxon>
        <taxon>Ochrophyta</taxon>
        <taxon>Bacillariophyta</taxon>
        <taxon>Coscinodiscophyceae</taxon>
        <taxon>Corethrophycidae</taxon>
        <taxon>Corethrales</taxon>
        <taxon>Corethraceae</taxon>
        <taxon>Corethron</taxon>
    </lineage>
</organism>
<accession>A0A7S1BXQ9</accession>
<proteinExistence type="predicted"/>
<dbReference type="EMBL" id="HBFR01036455">
    <property type="protein sequence ID" value="CAD8899342.1"/>
    <property type="molecule type" value="Transcribed_RNA"/>
</dbReference>
<evidence type="ECO:0000256" key="1">
    <source>
        <dbReference type="SAM" id="MobiDB-lite"/>
    </source>
</evidence>
<feature type="region of interest" description="Disordered" evidence="1">
    <location>
        <begin position="1"/>
        <end position="29"/>
    </location>
</feature>
<feature type="compositionally biased region" description="Acidic residues" evidence="1">
    <location>
        <begin position="16"/>
        <end position="29"/>
    </location>
</feature>
<feature type="compositionally biased region" description="Basic and acidic residues" evidence="1">
    <location>
        <begin position="1"/>
        <end position="15"/>
    </location>
</feature>
<protein>
    <submittedName>
        <fullName evidence="2">Uncharacterized protein</fullName>
    </submittedName>
</protein>
<dbReference type="AlphaFoldDB" id="A0A7S1BXQ9"/>
<name>A0A7S1BXQ9_9STRA</name>
<dbReference type="Gene3D" id="1.20.1410.10">
    <property type="entry name" value="I/LWEQ domain"/>
    <property type="match status" value="1"/>
</dbReference>
<evidence type="ECO:0000313" key="2">
    <source>
        <dbReference type="EMBL" id="CAD8899342.1"/>
    </source>
</evidence>